<accession>A0A8S1SE20</accession>
<evidence type="ECO:0000313" key="1">
    <source>
        <dbReference type="EMBL" id="CAD8137429.1"/>
    </source>
</evidence>
<dbReference type="Proteomes" id="UP000683925">
    <property type="component" value="Unassembled WGS sequence"/>
</dbReference>
<reference evidence="1" key="1">
    <citation type="submission" date="2021-01" db="EMBL/GenBank/DDBJ databases">
        <authorList>
            <consortium name="Genoscope - CEA"/>
            <person name="William W."/>
        </authorList>
    </citation>
    <scope>NUCLEOTIDE SEQUENCE</scope>
</reference>
<keyword evidence="2" id="KW-1185">Reference proteome</keyword>
<sequence>MRVCTSSKVKNYEINRTLMPYKVHIVALLLPKNYHNLFDFDSKSYFVKEIEVDFRLQQQSKQNMLKIQLNQ</sequence>
<dbReference type="EMBL" id="CAJJDP010000007">
    <property type="protein sequence ID" value="CAD8137429.1"/>
    <property type="molecule type" value="Genomic_DNA"/>
</dbReference>
<protein>
    <submittedName>
        <fullName evidence="1">Uncharacterized protein</fullName>
    </submittedName>
</protein>
<gene>
    <name evidence="1" type="ORF">POCTA_138.1.T0080380</name>
</gene>
<comment type="caution">
    <text evidence="1">The sequence shown here is derived from an EMBL/GenBank/DDBJ whole genome shotgun (WGS) entry which is preliminary data.</text>
</comment>
<evidence type="ECO:0000313" key="2">
    <source>
        <dbReference type="Proteomes" id="UP000683925"/>
    </source>
</evidence>
<dbReference type="AlphaFoldDB" id="A0A8S1SE20"/>
<name>A0A8S1SE20_PAROT</name>
<proteinExistence type="predicted"/>
<organism evidence="1 2">
    <name type="scientific">Paramecium octaurelia</name>
    <dbReference type="NCBI Taxonomy" id="43137"/>
    <lineage>
        <taxon>Eukaryota</taxon>
        <taxon>Sar</taxon>
        <taxon>Alveolata</taxon>
        <taxon>Ciliophora</taxon>
        <taxon>Intramacronucleata</taxon>
        <taxon>Oligohymenophorea</taxon>
        <taxon>Peniculida</taxon>
        <taxon>Parameciidae</taxon>
        <taxon>Paramecium</taxon>
    </lineage>
</organism>